<evidence type="ECO:0000313" key="1">
    <source>
        <dbReference type="EMBL" id="KAJ4145407.1"/>
    </source>
</evidence>
<dbReference type="InterPro" id="IPR011009">
    <property type="entry name" value="Kinase-like_dom_sf"/>
</dbReference>
<dbReference type="PANTHER" id="PTHR21310">
    <property type="entry name" value="AMINOGLYCOSIDE PHOSPHOTRANSFERASE-RELATED-RELATED"/>
    <property type="match status" value="1"/>
</dbReference>
<dbReference type="PANTHER" id="PTHR21310:SF15">
    <property type="entry name" value="AMINOGLYCOSIDE PHOSPHOTRANSFERASE DOMAIN-CONTAINING PROTEIN"/>
    <property type="match status" value="1"/>
</dbReference>
<protein>
    <recommendedName>
        <fullName evidence="3">Aminoglycoside phosphotransferase domain-containing protein</fullName>
    </recommendedName>
</protein>
<dbReference type="Proteomes" id="UP001144673">
    <property type="component" value="Chromosome 2"/>
</dbReference>
<sequence length="276" mass="31245">MTGRFFNFIWYWKSHWVHKLPRPSPIQRQSTSVAAARASGHYFAGYPLDLVGYLVKSEYATLKFLGYTSVQAPQVYAYGVAGHDHGVGVSFVLMEELIGKPWIRQTATAEETSKGSIPQLVPEEDTPEQFFLKHVDAKGDHLLVDPELNITGIIDWQMAKFVPRREAFRPSLITVDMPRSCHGQVSLSADGHLLANAMRESGISEKSCHLVAVDEKVRRFFWGLAHEPNWSDALPLAVAILKVFGVTTFWADWREVALIKYRKDTRLHKLLTEAPR</sequence>
<comment type="caution">
    <text evidence="1">The sequence shown here is derived from an EMBL/GenBank/DDBJ whole genome shotgun (WGS) entry which is preliminary data.</text>
</comment>
<keyword evidence="2" id="KW-1185">Reference proteome</keyword>
<dbReference type="SUPFAM" id="SSF56112">
    <property type="entry name" value="Protein kinase-like (PK-like)"/>
    <property type="match status" value="1"/>
</dbReference>
<proteinExistence type="predicted"/>
<dbReference type="KEGG" id="amus:LMH87_004259"/>
<evidence type="ECO:0000313" key="2">
    <source>
        <dbReference type="Proteomes" id="UP001144673"/>
    </source>
</evidence>
<accession>A0A9W8UFG2</accession>
<dbReference type="EMBL" id="JAJHUN010000011">
    <property type="protein sequence ID" value="KAJ4145407.1"/>
    <property type="molecule type" value="Genomic_DNA"/>
</dbReference>
<dbReference type="RefSeq" id="XP_056049077.1">
    <property type="nucleotide sequence ID" value="XM_056195450.1"/>
</dbReference>
<dbReference type="InterPro" id="IPR051678">
    <property type="entry name" value="AGP_Transferase"/>
</dbReference>
<reference evidence="1" key="1">
    <citation type="journal article" date="2023" name="Access Microbiol">
        <title>De-novo genome assembly for Akanthomyces muscarius, a biocontrol agent of insect agricultural pests.</title>
        <authorList>
            <person name="Erdos Z."/>
            <person name="Studholme D.J."/>
            <person name="Raymond B."/>
            <person name="Sharma M."/>
        </authorList>
    </citation>
    <scope>NUCLEOTIDE SEQUENCE</scope>
    <source>
        <strain evidence="1">Ve6</strain>
    </source>
</reference>
<name>A0A9W8UFG2_AKAMU</name>
<dbReference type="AlphaFoldDB" id="A0A9W8UFG2"/>
<organism evidence="1 2">
    <name type="scientific">Akanthomyces muscarius</name>
    <name type="common">Entomopathogenic fungus</name>
    <name type="synonym">Lecanicillium muscarium</name>
    <dbReference type="NCBI Taxonomy" id="2231603"/>
    <lineage>
        <taxon>Eukaryota</taxon>
        <taxon>Fungi</taxon>
        <taxon>Dikarya</taxon>
        <taxon>Ascomycota</taxon>
        <taxon>Pezizomycotina</taxon>
        <taxon>Sordariomycetes</taxon>
        <taxon>Hypocreomycetidae</taxon>
        <taxon>Hypocreales</taxon>
        <taxon>Cordycipitaceae</taxon>
        <taxon>Akanthomyces</taxon>
    </lineage>
</organism>
<evidence type="ECO:0008006" key="3">
    <source>
        <dbReference type="Google" id="ProtNLM"/>
    </source>
</evidence>
<gene>
    <name evidence="1" type="ORF">LMH87_004259</name>
</gene>
<dbReference type="GeneID" id="80891418"/>